<keyword evidence="2" id="KW-0732">Signal</keyword>
<dbReference type="RefSeq" id="WP_123128933.1">
    <property type="nucleotide sequence ID" value="NZ_RJJD01000021.1"/>
</dbReference>
<dbReference type="SMART" id="SM00028">
    <property type="entry name" value="TPR"/>
    <property type="match status" value="8"/>
</dbReference>
<evidence type="ECO:0000256" key="2">
    <source>
        <dbReference type="SAM" id="SignalP"/>
    </source>
</evidence>
<dbReference type="Gene3D" id="1.25.40.10">
    <property type="entry name" value="Tetratricopeptide repeat domain"/>
    <property type="match status" value="3"/>
</dbReference>
<keyword evidence="1" id="KW-0802">TPR repeat</keyword>
<dbReference type="Pfam" id="PF13432">
    <property type="entry name" value="TPR_16"/>
    <property type="match status" value="1"/>
</dbReference>
<feature type="repeat" description="TPR" evidence="1">
    <location>
        <begin position="181"/>
        <end position="214"/>
    </location>
</feature>
<dbReference type="SUPFAM" id="SSF48452">
    <property type="entry name" value="TPR-like"/>
    <property type="match status" value="2"/>
</dbReference>
<dbReference type="PANTHER" id="PTHR12558:SF13">
    <property type="entry name" value="CELL DIVISION CYCLE PROTEIN 27 HOMOLOG"/>
    <property type="match status" value="1"/>
</dbReference>
<dbReference type="Proteomes" id="UP000272117">
    <property type="component" value="Unassembled WGS sequence"/>
</dbReference>
<dbReference type="InterPro" id="IPR019734">
    <property type="entry name" value="TPR_rpt"/>
</dbReference>
<feature type="repeat" description="TPR" evidence="1">
    <location>
        <begin position="215"/>
        <end position="248"/>
    </location>
</feature>
<evidence type="ECO:0008006" key="5">
    <source>
        <dbReference type="Google" id="ProtNLM"/>
    </source>
</evidence>
<protein>
    <recommendedName>
        <fullName evidence="5">Tetratricopeptide repeat protein</fullName>
    </recommendedName>
</protein>
<dbReference type="Pfam" id="PF13181">
    <property type="entry name" value="TPR_8"/>
    <property type="match status" value="1"/>
</dbReference>
<dbReference type="PROSITE" id="PS50005">
    <property type="entry name" value="TPR"/>
    <property type="match status" value="3"/>
</dbReference>
<accession>A0A3M9MBQ2</accession>
<gene>
    <name evidence="3" type="ORF">EFB08_20990</name>
</gene>
<feature type="chain" id="PRO_5018305901" description="Tetratricopeptide repeat protein" evidence="2">
    <location>
        <begin position="29"/>
        <end position="493"/>
    </location>
</feature>
<organism evidence="3 4">
    <name type="scientific">Rufibacter latericius</name>
    <dbReference type="NCBI Taxonomy" id="2487040"/>
    <lineage>
        <taxon>Bacteria</taxon>
        <taxon>Pseudomonadati</taxon>
        <taxon>Bacteroidota</taxon>
        <taxon>Cytophagia</taxon>
        <taxon>Cytophagales</taxon>
        <taxon>Hymenobacteraceae</taxon>
        <taxon>Rufibacter</taxon>
    </lineage>
</organism>
<proteinExistence type="predicted"/>
<feature type="repeat" description="TPR" evidence="1">
    <location>
        <begin position="147"/>
        <end position="180"/>
    </location>
</feature>
<dbReference type="GO" id="GO:0051301">
    <property type="term" value="P:cell division"/>
    <property type="evidence" value="ECO:0007669"/>
    <property type="project" value="TreeGrafter"/>
</dbReference>
<feature type="signal peptide" evidence="2">
    <location>
        <begin position="1"/>
        <end position="28"/>
    </location>
</feature>
<evidence type="ECO:0000256" key="1">
    <source>
        <dbReference type="PROSITE-ProRule" id="PRU00339"/>
    </source>
</evidence>
<dbReference type="AlphaFoldDB" id="A0A3M9MBQ2"/>
<dbReference type="InterPro" id="IPR011990">
    <property type="entry name" value="TPR-like_helical_dom_sf"/>
</dbReference>
<evidence type="ECO:0000313" key="3">
    <source>
        <dbReference type="EMBL" id="RNI22577.1"/>
    </source>
</evidence>
<reference evidence="3 4" key="1">
    <citation type="submission" date="2018-11" db="EMBL/GenBank/DDBJ databases">
        <title>Rufibacter latericius sp. nov., isolated from water in Baiyang Lake.</title>
        <authorList>
            <person name="Yang Y."/>
        </authorList>
    </citation>
    <scope>NUCLEOTIDE SEQUENCE [LARGE SCALE GENOMIC DNA]</scope>
    <source>
        <strain evidence="3 4">R-22-1c-1</strain>
    </source>
</reference>
<sequence>MRKSLFSLFFFLCLAMGFLLLSSFPALARQEMNAEIPITTKSEKARQLYKDALDYLGNIKTAETQEALDKALQLDPDFAAAHLLRAQVSGPDQQAFMKHYAKAVALKGNVSEGEQLLISITQANVENKPQEAFHALDKLVDLYPSDKYAHLINGQYAFNHHDVDKAITHFRKAVALDPSFGAGYNLLGYAYTRKGDYAKAEEAFRNYIKAEPDEANPYDSMADLLTKRGKHQEAIQNYQKAAALDPQFNVSLTKVGHNYLLMGQPEESRKAYQLAESKATHYADKVDNIMALAESYLYEGRYKEAMQTASRGIKLLQQNKNIPYLAWAYLQQGEVYTQMNDLEKAKGSLAQLKALKASPGLTPHQKANFKNQQLFLEALIATKAKDFAQANAKAEELKTKLGANATVAQMMNYHKLMGIIAFLQGDVQKSLSHLAQADQNNPRVLYYQSLAEAKAGNAEKAAQIEKKLNTLNEPSPEYALVKASMVTSKMAVK</sequence>
<dbReference type="OrthoDB" id="9784036at2"/>
<dbReference type="PANTHER" id="PTHR12558">
    <property type="entry name" value="CELL DIVISION CYCLE 16,23,27"/>
    <property type="match status" value="1"/>
</dbReference>
<comment type="caution">
    <text evidence="3">The sequence shown here is derived from an EMBL/GenBank/DDBJ whole genome shotgun (WGS) entry which is preliminary data.</text>
</comment>
<name>A0A3M9MBQ2_9BACT</name>
<dbReference type="EMBL" id="RJJD01000021">
    <property type="protein sequence ID" value="RNI22577.1"/>
    <property type="molecule type" value="Genomic_DNA"/>
</dbReference>
<dbReference type="Pfam" id="PF13174">
    <property type="entry name" value="TPR_6"/>
    <property type="match status" value="1"/>
</dbReference>
<evidence type="ECO:0000313" key="4">
    <source>
        <dbReference type="Proteomes" id="UP000272117"/>
    </source>
</evidence>
<keyword evidence="4" id="KW-1185">Reference proteome</keyword>